<evidence type="ECO:0000313" key="1">
    <source>
        <dbReference type="EMBL" id="KAI4380709.1"/>
    </source>
</evidence>
<gene>
    <name evidence="1" type="ORF">MLD38_006870</name>
</gene>
<dbReference type="Proteomes" id="UP001057402">
    <property type="component" value="Chromosome 3"/>
</dbReference>
<dbReference type="EMBL" id="CM042882">
    <property type="protein sequence ID" value="KAI4380709.1"/>
    <property type="molecule type" value="Genomic_DNA"/>
</dbReference>
<protein>
    <submittedName>
        <fullName evidence="1">Uncharacterized protein</fullName>
    </submittedName>
</protein>
<name>A0ACB9RPF2_9MYRT</name>
<organism evidence="1 2">
    <name type="scientific">Melastoma candidum</name>
    <dbReference type="NCBI Taxonomy" id="119954"/>
    <lineage>
        <taxon>Eukaryota</taxon>
        <taxon>Viridiplantae</taxon>
        <taxon>Streptophyta</taxon>
        <taxon>Embryophyta</taxon>
        <taxon>Tracheophyta</taxon>
        <taxon>Spermatophyta</taxon>
        <taxon>Magnoliopsida</taxon>
        <taxon>eudicotyledons</taxon>
        <taxon>Gunneridae</taxon>
        <taxon>Pentapetalae</taxon>
        <taxon>rosids</taxon>
        <taxon>malvids</taxon>
        <taxon>Myrtales</taxon>
        <taxon>Melastomataceae</taxon>
        <taxon>Melastomatoideae</taxon>
        <taxon>Melastomateae</taxon>
        <taxon>Melastoma</taxon>
    </lineage>
</organism>
<sequence>MIPSRLWFLLVFLLLLLLLFDFQYVEAQAQPPGVVSSQDVSNFQPGVGILMGALSIGFVLACVLLIYTRFCLDERSSSVAPGTNFPGLESWSSGIEKSVIESLPLFRFSSLKGSKEGLECSVCLSRFEDVEILRLLPQCKHAFHVGCIDRWLEGHATCPLCRQRLDPEDPRIFTYSNSMRFLLRNDSRSIARGDVDIETNLQPYIQREANVPRFGFGSSLRKLFRDGKDADECNSVGSGHKDHHTQRPSHLHRFNHRIIVPQVIFNNRWSDLCSSDLVFLNSEMMNSESGDTLSNPLSGARHPVKSGQSTGEDHAITIRDEMELKRSLERKIVLSSGNSPTSGSDPGKLVVQDEKRTMSEITAMSRFSANEDRDDVNKQDRTRRLWLPIARRTVQWFANRERRPEEPPRRQFLRG</sequence>
<evidence type="ECO:0000313" key="2">
    <source>
        <dbReference type="Proteomes" id="UP001057402"/>
    </source>
</evidence>
<comment type="caution">
    <text evidence="1">The sequence shown here is derived from an EMBL/GenBank/DDBJ whole genome shotgun (WGS) entry which is preliminary data.</text>
</comment>
<proteinExistence type="predicted"/>
<keyword evidence="2" id="KW-1185">Reference proteome</keyword>
<reference evidence="2" key="1">
    <citation type="journal article" date="2023" name="Front. Plant Sci.">
        <title>Chromosomal-level genome assembly of Melastoma candidum provides insights into trichome evolution.</title>
        <authorList>
            <person name="Zhong Y."/>
            <person name="Wu W."/>
            <person name="Sun C."/>
            <person name="Zou P."/>
            <person name="Liu Y."/>
            <person name="Dai S."/>
            <person name="Zhou R."/>
        </authorList>
    </citation>
    <scope>NUCLEOTIDE SEQUENCE [LARGE SCALE GENOMIC DNA]</scope>
</reference>
<accession>A0ACB9RPF2</accession>